<evidence type="ECO:0000313" key="2">
    <source>
        <dbReference type="Ensembl" id="ENSGAGP00000014657.1"/>
    </source>
</evidence>
<organism evidence="2 3">
    <name type="scientific">Gopherus agassizii</name>
    <name type="common">Agassiz's desert tortoise</name>
    <dbReference type="NCBI Taxonomy" id="38772"/>
    <lineage>
        <taxon>Eukaryota</taxon>
        <taxon>Metazoa</taxon>
        <taxon>Chordata</taxon>
        <taxon>Craniata</taxon>
        <taxon>Vertebrata</taxon>
        <taxon>Euteleostomi</taxon>
        <taxon>Archelosauria</taxon>
        <taxon>Testudinata</taxon>
        <taxon>Testudines</taxon>
        <taxon>Cryptodira</taxon>
        <taxon>Durocryptodira</taxon>
        <taxon>Testudinoidea</taxon>
        <taxon>Testudinidae</taxon>
        <taxon>Gopherus</taxon>
    </lineage>
</organism>
<reference evidence="3" key="1">
    <citation type="journal article" date="2017" name="PLoS ONE">
        <title>The Agassiz's desert tortoise genome provides a resource for the conservation of a threatened species.</title>
        <authorList>
            <person name="Tollis M."/>
            <person name="DeNardo D.F."/>
            <person name="Cornelius J.A."/>
            <person name="Dolby G.A."/>
            <person name="Edwards T."/>
            <person name="Henen B.T."/>
            <person name="Karl A.E."/>
            <person name="Murphy R.W."/>
            <person name="Kusumi K."/>
        </authorList>
    </citation>
    <scope>NUCLEOTIDE SEQUENCE [LARGE SCALE GENOMIC DNA]</scope>
</reference>
<keyword evidence="1" id="KW-0812">Transmembrane</keyword>
<keyword evidence="1" id="KW-0472">Membrane</keyword>
<evidence type="ECO:0000313" key="3">
    <source>
        <dbReference type="Proteomes" id="UP000291020"/>
    </source>
</evidence>
<name>A0A452HID6_9SAUR</name>
<reference evidence="2" key="2">
    <citation type="submission" date="2025-08" db="UniProtKB">
        <authorList>
            <consortium name="Ensembl"/>
        </authorList>
    </citation>
    <scope>IDENTIFICATION</scope>
</reference>
<evidence type="ECO:0000256" key="1">
    <source>
        <dbReference type="SAM" id="Phobius"/>
    </source>
</evidence>
<dbReference type="Proteomes" id="UP000291020">
    <property type="component" value="Unassembled WGS sequence"/>
</dbReference>
<sequence>MAKQIQGRKGDVASNLATQAVLFGQTCWKRNKNQNRNDSAPEPAHTVRVWKTACYIILTVLLNDQMRSNSKRLWMLIIGHIFHNCVCIFVPVSHSCPCCHFY</sequence>
<dbReference type="AlphaFoldDB" id="A0A452HID6"/>
<keyword evidence="1" id="KW-1133">Transmembrane helix</keyword>
<protein>
    <submittedName>
        <fullName evidence="2">Uncharacterized protein</fullName>
    </submittedName>
</protein>
<dbReference type="Ensembl" id="ENSGAGT00000016759.1">
    <property type="protein sequence ID" value="ENSGAGP00000014657.1"/>
    <property type="gene ID" value="ENSGAGG00000011125.1"/>
</dbReference>
<accession>A0A452HID6</accession>
<keyword evidence="3" id="KW-1185">Reference proteome</keyword>
<proteinExistence type="predicted"/>
<reference evidence="2" key="3">
    <citation type="submission" date="2025-09" db="UniProtKB">
        <authorList>
            <consortium name="Ensembl"/>
        </authorList>
    </citation>
    <scope>IDENTIFICATION</scope>
</reference>
<feature type="transmembrane region" description="Helical" evidence="1">
    <location>
        <begin position="73"/>
        <end position="92"/>
    </location>
</feature>